<dbReference type="GO" id="GO:0006353">
    <property type="term" value="P:DNA-templated transcription termination"/>
    <property type="evidence" value="ECO:0007669"/>
    <property type="project" value="UniProtKB-UniRule"/>
</dbReference>
<dbReference type="InterPro" id="IPR013735">
    <property type="entry name" value="TF_NusA_N"/>
</dbReference>
<evidence type="ECO:0000256" key="3">
    <source>
        <dbReference type="ARBA" id="ARBA00022814"/>
    </source>
</evidence>
<keyword evidence="4 7" id="KW-0694">RNA-binding</keyword>
<dbReference type="SMART" id="SM00316">
    <property type="entry name" value="S1"/>
    <property type="match status" value="1"/>
</dbReference>
<dbReference type="InterPro" id="IPR030842">
    <property type="entry name" value="TF_NusA_bacterial"/>
</dbReference>
<dbReference type="Proteomes" id="UP000317778">
    <property type="component" value="Unassembled WGS sequence"/>
</dbReference>
<feature type="compositionally biased region" description="Basic and acidic residues" evidence="8">
    <location>
        <begin position="491"/>
        <end position="504"/>
    </location>
</feature>
<evidence type="ECO:0000256" key="6">
    <source>
        <dbReference type="ARBA" id="ARBA00023163"/>
    </source>
</evidence>
<dbReference type="InterPro" id="IPR009019">
    <property type="entry name" value="KH_sf_prok-type"/>
</dbReference>
<keyword evidence="6 7" id="KW-0804">Transcription</keyword>
<dbReference type="Pfam" id="PF13184">
    <property type="entry name" value="KH_NusA_1st"/>
    <property type="match status" value="1"/>
</dbReference>
<dbReference type="GO" id="GO:0003723">
    <property type="term" value="F:RNA binding"/>
    <property type="evidence" value="ECO:0007669"/>
    <property type="project" value="UniProtKB-UniRule"/>
</dbReference>
<proteinExistence type="inferred from homology"/>
<feature type="compositionally biased region" description="Basic and acidic residues" evidence="8">
    <location>
        <begin position="466"/>
        <end position="482"/>
    </location>
</feature>
<dbReference type="InterPro" id="IPR036555">
    <property type="entry name" value="NusA_N_sf"/>
</dbReference>
<dbReference type="NCBIfam" id="TIGR01953">
    <property type="entry name" value="NusA"/>
    <property type="match status" value="1"/>
</dbReference>
<sequence length="562" mass="63867">METEITRLITQLARIRNVEVSYVYDTLQESIVAGLKRRFGRNVRHEVKVNPETGEIEVAIVQTAVERVQDISQEISLEDARRINPDVKEGEDVCIEIPLQEVGRVAIQRTMDELTHRLRDAERAKLFNEFIKKRGEIISGTIHKLEKEEILVNLGPIYGILPLRDQLKTDHHQIGAPFKFYVLRIQRTPIGPRVYLSRTHPEFLKRLLAREVPEIQQGIVEIKNVARIPGVRSKVAVTSHDEKIDPIGACVGYRKVRIQSVTKELSGEKIDVIKWHSDQKAFIAGAMSPARVNEVIEEEGTYTVVVPDEEFSKAIGRKGQNVWLASLLSSSKLDILKESDYRNRLFSQRMAQIMVETLDFLSEETRQTLLEAGFTTVVSLFEQPATEAAKVLGWDPTHVEQLKTQIREQLEKREFERKLFEKKKLEEMRAAESKSSEKAMTEESKEEEPAVEGPTEGAEEEPLSEPLKETQPEVQEEIKDTEAPPQTEGSVKPEESMKSKKEPEISEAAPQSEESAAEETQAEKKKEGGSNEVEPAPQEEEQKTTAEESEESEDKESEEEEK</sequence>
<comment type="subunit">
    <text evidence="7">Monomer. Binds directly to the core enzyme of the DNA-dependent RNA polymerase and to nascent RNA.</text>
</comment>
<dbReference type="FunFam" id="3.30.300.20:FF:000002">
    <property type="entry name" value="Transcription termination/antitermination protein NusA"/>
    <property type="match status" value="1"/>
</dbReference>
<dbReference type="PANTHER" id="PTHR22648:SF0">
    <property type="entry name" value="TRANSCRIPTION TERMINATION_ANTITERMINATION PROTEIN NUSA"/>
    <property type="match status" value="1"/>
</dbReference>
<name>A0A532VBK6_UNCT6</name>
<dbReference type="SUPFAM" id="SSF47794">
    <property type="entry name" value="Rad51 N-terminal domain-like"/>
    <property type="match status" value="1"/>
</dbReference>
<dbReference type="InterPro" id="IPR003029">
    <property type="entry name" value="S1_domain"/>
</dbReference>
<evidence type="ECO:0000313" key="11">
    <source>
        <dbReference type="Proteomes" id="UP000317778"/>
    </source>
</evidence>
<dbReference type="GO" id="GO:0005829">
    <property type="term" value="C:cytosol"/>
    <property type="evidence" value="ECO:0007669"/>
    <property type="project" value="TreeGrafter"/>
</dbReference>
<comment type="subcellular location">
    <subcellularLocation>
        <location evidence="7">Cytoplasm</location>
    </subcellularLocation>
</comment>
<dbReference type="Gene3D" id="3.30.300.20">
    <property type="match status" value="2"/>
</dbReference>
<organism evidence="10 11">
    <name type="scientific">candidate division TA06 bacterium B3_TA06</name>
    <dbReference type="NCBI Taxonomy" id="2012487"/>
    <lineage>
        <taxon>Bacteria</taxon>
        <taxon>Bacteria division TA06</taxon>
    </lineage>
</organism>
<dbReference type="Pfam" id="PF26594">
    <property type="entry name" value="KH_NusA_2nd"/>
    <property type="match status" value="1"/>
</dbReference>
<keyword evidence="5 7" id="KW-0805">Transcription regulation</keyword>
<dbReference type="SUPFAM" id="SSF69705">
    <property type="entry name" value="Transcription factor NusA, N-terminal domain"/>
    <property type="match status" value="1"/>
</dbReference>
<evidence type="ECO:0000256" key="4">
    <source>
        <dbReference type="ARBA" id="ARBA00022884"/>
    </source>
</evidence>
<keyword evidence="1 7" id="KW-0806">Transcription termination</keyword>
<dbReference type="Gene3D" id="2.40.50.140">
    <property type="entry name" value="Nucleic acid-binding proteins"/>
    <property type="match status" value="1"/>
</dbReference>
<dbReference type="AlphaFoldDB" id="A0A532VBK6"/>
<dbReference type="GO" id="GO:0000166">
    <property type="term" value="F:nucleotide binding"/>
    <property type="evidence" value="ECO:0007669"/>
    <property type="project" value="InterPro"/>
</dbReference>
<dbReference type="EMBL" id="NJBO01000001">
    <property type="protein sequence ID" value="TKJ44347.1"/>
    <property type="molecule type" value="Genomic_DNA"/>
</dbReference>
<dbReference type="CDD" id="cd02134">
    <property type="entry name" value="KH-II_NusA_rpt1"/>
    <property type="match status" value="1"/>
</dbReference>
<evidence type="ECO:0000256" key="7">
    <source>
        <dbReference type="HAMAP-Rule" id="MF_00945"/>
    </source>
</evidence>
<evidence type="ECO:0000313" key="10">
    <source>
        <dbReference type="EMBL" id="TKJ44347.1"/>
    </source>
</evidence>
<dbReference type="SUPFAM" id="SSF54814">
    <property type="entry name" value="Prokaryotic type KH domain (KH-domain type II)"/>
    <property type="match status" value="2"/>
</dbReference>
<feature type="compositionally biased region" description="Basic and acidic residues" evidence="8">
    <location>
        <begin position="427"/>
        <end position="443"/>
    </location>
</feature>
<dbReference type="SUPFAM" id="SSF50249">
    <property type="entry name" value="Nucleic acid-binding proteins"/>
    <property type="match status" value="1"/>
</dbReference>
<feature type="region of interest" description="Disordered" evidence="8">
    <location>
        <begin position="427"/>
        <end position="562"/>
    </location>
</feature>
<evidence type="ECO:0000256" key="5">
    <source>
        <dbReference type="ARBA" id="ARBA00023015"/>
    </source>
</evidence>
<dbReference type="PANTHER" id="PTHR22648">
    <property type="entry name" value="TRANSCRIPTION TERMINATION FACTOR NUSA"/>
    <property type="match status" value="1"/>
</dbReference>
<dbReference type="Pfam" id="PF08529">
    <property type="entry name" value="NusA_N"/>
    <property type="match status" value="1"/>
</dbReference>
<keyword evidence="3 7" id="KW-0889">Transcription antitermination</keyword>
<evidence type="ECO:0000256" key="2">
    <source>
        <dbReference type="ARBA" id="ARBA00022490"/>
    </source>
</evidence>
<feature type="domain" description="S1 motif" evidence="9">
    <location>
        <begin position="135"/>
        <end position="199"/>
    </location>
</feature>
<evidence type="ECO:0000256" key="8">
    <source>
        <dbReference type="SAM" id="MobiDB-lite"/>
    </source>
</evidence>
<dbReference type="PROSITE" id="PS50126">
    <property type="entry name" value="S1"/>
    <property type="match status" value="1"/>
</dbReference>
<protein>
    <recommendedName>
        <fullName evidence="7">Transcription termination/antitermination protein NusA</fullName>
    </recommendedName>
</protein>
<dbReference type="Gene3D" id="3.30.1480.10">
    <property type="entry name" value="NusA, N-terminal domain"/>
    <property type="match status" value="1"/>
</dbReference>
<dbReference type="InterPro" id="IPR015946">
    <property type="entry name" value="KH_dom-like_a/b"/>
</dbReference>
<dbReference type="GO" id="GO:0003700">
    <property type="term" value="F:DNA-binding transcription factor activity"/>
    <property type="evidence" value="ECO:0007669"/>
    <property type="project" value="InterPro"/>
</dbReference>
<feature type="compositionally biased region" description="Acidic residues" evidence="8">
    <location>
        <begin position="547"/>
        <end position="562"/>
    </location>
</feature>
<dbReference type="InterPro" id="IPR058582">
    <property type="entry name" value="KH_NusA_2nd"/>
</dbReference>
<dbReference type="InterPro" id="IPR025249">
    <property type="entry name" value="TF_NusA_KH_1st"/>
</dbReference>
<evidence type="ECO:0000259" key="9">
    <source>
        <dbReference type="PROSITE" id="PS50126"/>
    </source>
</evidence>
<keyword evidence="2 7" id="KW-0963">Cytoplasm</keyword>
<gene>
    <name evidence="7" type="primary">nusA</name>
    <name evidence="10" type="ORF">CEE36_00990</name>
</gene>
<accession>A0A532VBK6</accession>
<comment type="similarity">
    <text evidence="7">Belongs to the NusA family.</text>
</comment>
<dbReference type="InterPro" id="IPR012340">
    <property type="entry name" value="NA-bd_OB-fold"/>
</dbReference>
<comment type="caution">
    <text evidence="10">The sequence shown here is derived from an EMBL/GenBank/DDBJ whole genome shotgun (WGS) entry which is preliminary data.</text>
</comment>
<dbReference type="InterPro" id="IPR010213">
    <property type="entry name" value="TF_NusA"/>
</dbReference>
<reference evidence="10 11" key="1">
    <citation type="submission" date="2017-06" db="EMBL/GenBank/DDBJ databases">
        <title>Novel microbial phyla capable of carbon fixation and sulfur reduction in deep-sea sediments.</title>
        <authorList>
            <person name="Huang J."/>
            <person name="Baker B."/>
            <person name="Wang Y."/>
        </authorList>
    </citation>
    <scope>NUCLEOTIDE SEQUENCE [LARGE SCALE GENOMIC DNA]</scope>
    <source>
        <strain evidence="10">B3_TA06</strain>
    </source>
</reference>
<evidence type="ECO:0000256" key="1">
    <source>
        <dbReference type="ARBA" id="ARBA00022472"/>
    </source>
</evidence>
<dbReference type="InterPro" id="IPR010995">
    <property type="entry name" value="DNA_repair_Rad51/TF_NusA_a-hlx"/>
</dbReference>
<comment type="function">
    <text evidence="7">Participates in both transcription termination and antitermination.</text>
</comment>
<dbReference type="GO" id="GO:0031564">
    <property type="term" value="P:transcription antitermination"/>
    <property type="evidence" value="ECO:0007669"/>
    <property type="project" value="UniProtKB-UniRule"/>
</dbReference>
<dbReference type="HAMAP" id="MF_00945_B">
    <property type="entry name" value="NusA_B"/>
    <property type="match status" value="1"/>
</dbReference>